<dbReference type="SUPFAM" id="SSF52540">
    <property type="entry name" value="P-loop containing nucleoside triphosphate hydrolases"/>
    <property type="match status" value="1"/>
</dbReference>
<dbReference type="InterPro" id="IPR003593">
    <property type="entry name" value="AAA+_ATPase"/>
</dbReference>
<evidence type="ECO:0000313" key="6">
    <source>
        <dbReference type="Proteomes" id="UP000671862"/>
    </source>
</evidence>
<name>A0ABX7S507_9BACT</name>
<dbReference type="InterPro" id="IPR003439">
    <property type="entry name" value="ABC_transporter-like_ATP-bd"/>
</dbReference>
<keyword evidence="2" id="KW-0547">Nucleotide-binding</keyword>
<dbReference type="InterPro" id="IPR050319">
    <property type="entry name" value="ABC_transp_ATP-bind"/>
</dbReference>
<dbReference type="Pfam" id="PF08352">
    <property type="entry name" value="oligo_HPY"/>
    <property type="match status" value="1"/>
</dbReference>
<dbReference type="InterPro" id="IPR027417">
    <property type="entry name" value="P-loop_NTPase"/>
</dbReference>
<keyword evidence="3 5" id="KW-0067">ATP-binding</keyword>
<dbReference type="Proteomes" id="UP000671862">
    <property type="component" value="Chromosome"/>
</dbReference>
<protein>
    <submittedName>
        <fullName evidence="5">ABC transporter ATP-binding protein</fullName>
    </submittedName>
</protein>
<evidence type="ECO:0000313" key="5">
    <source>
        <dbReference type="EMBL" id="QTA37588.1"/>
    </source>
</evidence>
<dbReference type="RefSeq" id="WP_207566312.1">
    <property type="nucleotide sequence ID" value="NZ_CP071446.1"/>
</dbReference>
<dbReference type="CDD" id="cd03257">
    <property type="entry name" value="ABC_NikE_OppD_transporters"/>
    <property type="match status" value="1"/>
</dbReference>
<sequence>MQKHSSNDIILKVKSLKKFFAADRGLFMKVKHFVHAVDDVSFEIIRGKSLGLVGESGCGKTTTGKVIVGLEAPTEGEIFIDGKEIHEYTSKLEYHRKVQMIFQDPYESLNPRMTIFDIISEPLNIHNIGNLQEREEKVKNLLQEVGLTPPSSFMWRYPHELSGGQRQRVAIARALVLDPTFIVADEPTSMLDVSVRTGVMNLMMELQEKHGMSYLYITHDFAVARYMCDKIAVMYLGKIVEYANTEELLSNPMHPYTKALLTAVPVPDPEYQKGEPDIVGSVSKPINPPPICRFYERCPLKEKICKTQHHPELKDLGNEHYVACHLIGK</sequence>
<proteinExistence type="predicted"/>
<evidence type="ECO:0000256" key="3">
    <source>
        <dbReference type="ARBA" id="ARBA00022840"/>
    </source>
</evidence>
<dbReference type="Gene3D" id="3.40.50.300">
    <property type="entry name" value="P-loop containing nucleotide triphosphate hydrolases"/>
    <property type="match status" value="1"/>
</dbReference>
<dbReference type="InterPro" id="IPR017871">
    <property type="entry name" value="ABC_transporter-like_CS"/>
</dbReference>
<dbReference type="PROSITE" id="PS50893">
    <property type="entry name" value="ABC_TRANSPORTER_2"/>
    <property type="match status" value="1"/>
</dbReference>
<dbReference type="EMBL" id="CP071446">
    <property type="protein sequence ID" value="QTA37588.1"/>
    <property type="molecule type" value="Genomic_DNA"/>
</dbReference>
<dbReference type="InterPro" id="IPR013563">
    <property type="entry name" value="Oligopep_ABC_C"/>
</dbReference>
<reference evidence="5 6" key="1">
    <citation type="submission" date="2021-03" db="EMBL/GenBank/DDBJ databases">
        <title>Thermosipho ferrireducens sp.nov., an anaerobic thermophilic iron-reducing bacterium isolated from a deep-sea hydrothermal sulfide deposits.</title>
        <authorList>
            <person name="Zeng X."/>
            <person name="Chen Y."/>
            <person name="Shao Z."/>
        </authorList>
    </citation>
    <scope>NUCLEOTIDE SEQUENCE [LARGE SCALE GENOMIC DNA]</scope>
    <source>
        <strain evidence="5 6">JL129W03</strain>
    </source>
</reference>
<dbReference type="NCBIfam" id="TIGR01727">
    <property type="entry name" value="oligo_HPY"/>
    <property type="match status" value="1"/>
</dbReference>
<dbReference type="PROSITE" id="PS00211">
    <property type="entry name" value="ABC_TRANSPORTER_1"/>
    <property type="match status" value="1"/>
</dbReference>
<evidence type="ECO:0000256" key="1">
    <source>
        <dbReference type="ARBA" id="ARBA00022448"/>
    </source>
</evidence>
<dbReference type="PANTHER" id="PTHR43776:SF8">
    <property type="entry name" value="ABC TRANSPORTER, ATP-BINDING PROTEIN"/>
    <property type="match status" value="1"/>
</dbReference>
<dbReference type="PANTHER" id="PTHR43776">
    <property type="entry name" value="TRANSPORT ATP-BINDING PROTEIN"/>
    <property type="match status" value="1"/>
</dbReference>
<accession>A0ABX7S507</accession>
<dbReference type="Pfam" id="PF00005">
    <property type="entry name" value="ABC_tran"/>
    <property type="match status" value="1"/>
</dbReference>
<gene>
    <name evidence="5" type="ORF">JYK00_07600</name>
</gene>
<evidence type="ECO:0000256" key="2">
    <source>
        <dbReference type="ARBA" id="ARBA00022741"/>
    </source>
</evidence>
<feature type="domain" description="ABC transporter" evidence="4">
    <location>
        <begin position="11"/>
        <end position="261"/>
    </location>
</feature>
<evidence type="ECO:0000259" key="4">
    <source>
        <dbReference type="PROSITE" id="PS50893"/>
    </source>
</evidence>
<organism evidence="5 6">
    <name type="scientific">Thermosipho ferrireducens</name>
    <dbReference type="NCBI Taxonomy" id="2571116"/>
    <lineage>
        <taxon>Bacteria</taxon>
        <taxon>Thermotogati</taxon>
        <taxon>Thermotogota</taxon>
        <taxon>Thermotogae</taxon>
        <taxon>Thermotogales</taxon>
        <taxon>Fervidobacteriaceae</taxon>
        <taxon>Thermosipho</taxon>
    </lineage>
</organism>
<keyword evidence="6" id="KW-1185">Reference proteome</keyword>
<dbReference type="GO" id="GO:0005524">
    <property type="term" value="F:ATP binding"/>
    <property type="evidence" value="ECO:0007669"/>
    <property type="project" value="UniProtKB-KW"/>
</dbReference>
<dbReference type="SMART" id="SM00382">
    <property type="entry name" value="AAA"/>
    <property type="match status" value="1"/>
</dbReference>
<keyword evidence="1" id="KW-0813">Transport</keyword>